<dbReference type="AlphaFoldDB" id="A0A383VIF8"/>
<proteinExistence type="predicted"/>
<sequence length="215" mass="23481">MTQAEIMKEVMHGLCRPIGGPALRSLIDAHFDDNVVLKNPLFAVKGKEQLYHLFHAWSGLLDDTVQVLDVAAHGNIVLLKVRHNLLLRPLHMAKHALPAVATQLLTVPLIVNAEVETVQTAAGTRITSWVDDISVYSLIFNIVWPSKLFNFWDVVEGALGQGIVAADKAVSSGYRILQPLLAPHAEAALRSADTLLKQRLGWDAGLSSAASKFWA</sequence>
<gene>
    <name evidence="1" type="ORF">BQ4739_LOCUS5118</name>
</gene>
<dbReference type="Proteomes" id="UP000256970">
    <property type="component" value="Unassembled WGS sequence"/>
</dbReference>
<protein>
    <submittedName>
        <fullName evidence="1">Uncharacterized protein</fullName>
    </submittedName>
</protein>
<accession>A0A383VIF8</accession>
<keyword evidence="2" id="KW-1185">Reference proteome</keyword>
<reference evidence="1 2" key="1">
    <citation type="submission" date="2016-10" db="EMBL/GenBank/DDBJ databases">
        <authorList>
            <person name="Cai Z."/>
        </authorList>
    </citation>
    <scope>NUCLEOTIDE SEQUENCE [LARGE SCALE GENOMIC DNA]</scope>
</reference>
<evidence type="ECO:0000313" key="2">
    <source>
        <dbReference type="Proteomes" id="UP000256970"/>
    </source>
</evidence>
<dbReference type="EMBL" id="FNXT01000425">
    <property type="protein sequence ID" value="SZX64619.1"/>
    <property type="molecule type" value="Genomic_DNA"/>
</dbReference>
<organism evidence="1 2">
    <name type="scientific">Tetradesmus obliquus</name>
    <name type="common">Green alga</name>
    <name type="synonym">Acutodesmus obliquus</name>
    <dbReference type="NCBI Taxonomy" id="3088"/>
    <lineage>
        <taxon>Eukaryota</taxon>
        <taxon>Viridiplantae</taxon>
        <taxon>Chlorophyta</taxon>
        <taxon>core chlorophytes</taxon>
        <taxon>Chlorophyceae</taxon>
        <taxon>CS clade</taxon>
        <taxon>Sphaeropleales</taxon>
        <taxon>Scenedesmaceae</taxon>
        <taxon>Tetradesmus</taxon>
    </lineage>
</organism>
<evidence type="ECO:0000313" key="1">
    <source>
        <dbReference type="EMBL" id="SZX64619.1"/>
    </source>
</evidence>
<name>A0A383VIF8_TETOB</name>